<keyword evidence="5" id="KW-0456">Lyase</keyword>
<sequence>MKNFRLSEKEVKTLAKRIPTPFLVASLDKVEENYQFMRRHLPRAGVFYAMKANPTPEILSLLAGLGSHFDVASAGEMEMLHELGVDGSQMIYANPVKDARGLKAAADYNVRRFTFDDPSEIDKMAKAVPGADVLVRIAVRNNKALVDLNTKFGAPVEEALELLKAAQDAGLHAMGICFHVGSQSLSTAAYEEALLVARRLFDEAEEMGMHLTDLDIGGGFPVPDAKGLNVDLAAMMEAINKQIDRLFPDTAVWTEPGRYMCGTAVNLVTSVIGTKTRGEKPWYILDEGIYGCFSGIMYDHWTYPLHCFGKGAKKPSTFGGPSCDGIDVLYRDFMAPELKIGDKVLVTEMGSYTSVSATRFNGFYLAPTIIFEDQPEYAARLTEDDDVKKKAAV</sequence>
<dbReference type="Pfam" id="PF02784">
    <property type="entry name" value="Orn_Arg_deC_N"/>
    <property type="match status" value="1"/>
</dbReference>
<feature type="active site" description="Proton donor" evidence="9">
    <location>
        <position position="323"/>
    </location>
</feature>
<dbReference type="GO" id="GO:0033387">
    <property type="term" value="P:putrescine biosynthetic process from arginine, via ornithine"/>
    <property type="evidence" value="ECO:0007669"/>
    <property type="project" value="TreeGrafter"/>
</dbReference>
<feature type="modified residue" description="N6-(pyridoxal phosphate)lysine" evidence="9">
    <location>
        <position position="51"/>
    </location>
</feature>
<dbReference type="InterPro" id="IPR002433">
    <property type="entry name" value="Orn_de-COase"/>
</dbReference>
<evidence type="ECO:0000256" key="9">
    <source>
        <dbReference type="PIRSR" id="PIRSR600183-50"/>
    </source>
</evidence>
<evidence type="ECO:0000256" key="4">
    <source>
        <dbReference type="ARBA" id="ARBA00022898"/>
    </source>
</evidence>
<dbReference type="EC" id="4.1.1.17" evidence="7"/>
<reference evidence="11 12" key="1">
    <citation type="submission" date="2016-10" db="EMBL/GenBank/DDBJ databases">
        <authorList>
            <person name="de Groot N.N."/>
        </authorList>
    </citation>
    <scope>NUCLEOTIDE SEQUENCE [LARGE SCALE GENOMIC DNA]</scope>
    <source>
        <strain evidence="11 12">S137</strain>
    </source>
</reference>
<dbReference type="GO" id="GO:0004586">
    <property type="term" value="F:ornithine decarboxylase activity"/>
    <property type="evidence" value="ECO:0007669"/>
    <property type="project" value="UniProtKB-EC"/>
</dbReference>
<dbReference type="PROSITE" id="PS00879">
    <property type="entry name" value="ODR_DC_2_2"/>
    <property type="match status" value="1"/>
</dbReference>
<proteinExistence type="inferred from homology"/>
<dbReference type="AlphaFoldDB" id="A0A1H0M3P5"/>
<dbReference type="SUPFAM" id="SSF50621">
    <property type="entry name" value="Alanine racemase C-terminal domain-like"/>
    <property type="match status" value="1"/>
</dbReference>
<dbReference type="PANTHER" id="PTHR11482">
    <property type="entry name" value="ARGININE/DIAMINOPIMELATE/ORNITHINE DECARBOXYLASE"/>
    <property type="match status" value="1"/>
</dbReference>
<accession>A0A1H0M3P5</accession>
<keyword evidence="3" id="KW-0210">Decarboxylase</keyword>
<comment type="pathway">
    <text evidence="6">Amine and polyamine biosynthesis; putrescine biosynthesis via L-ornithine pathway; putrescine from L-ornithine: step 1/1.</text>
</comment>
<evidence type="ECO:0000256" key="3">
    <source>
        <dbReference type="ARBA" id="ARBA00022793"/>
    </source>
</evidence>
<dbReference type="InterPro" id="IPR022653">
    <property type="entry name" value="De-COase2_pyr-phos_BS"/>
</dbReference>
<dbReference type="SUPFAM" id="SSF51419">
    <property type="entry name" value="PLP-binding barrel"/>
    <property type="match status" value="1"/>
</dbReference>
<dbReference type="InterPro" id="IPR009006">
    <property type="entry name" value="Ala_racemase/Decarboxylase_C"/>
</dbReference>
<gene>
    <name evidence="11" type="ORF">SAMN05216366_10114</name>
</gene>
<dbReference type="InterPro" id="IPR000183">
    <property type="entry name" value="Orn/DAP/Arg_de-COase"/>
</dbReference>
<comment type="catalytic activity">
    <reaction evidence="8">
        <text>L-ornithine + H(+) = putrescine + CO2</text>
        <dbReference type="Rhea" id="RHEA:22964"/>
        <dbReference type="ChEBI" id="CHEBI:15378"/>
        <dbReference type="ChEBI" id="CHEBI:16526"/>
        <dbReference type="ChEBI" id="CHEBI:46911"/>
        <dbReference type="ChEBI" id="CHEBI:326268"/>
        <dbReference type="EC" id="4.1.1.17"/>
    </reaction>
</comment>
<feature type="domain" description="Orn/DAP/Arg decarboxylase 2 N-terminal" evidence="10">
    <location>
        <begin position="27"/>
        <end position="261"/>
    </location>
</feature>
<dbReference type="GO" id="GO:0005737">
    <property type="term" value="C:cytoplasm"/>
    <property type="evidence" value="ECO:0007669"/>
    <property type="project" value="TreeGrafter"/>
</dbReference>
<dbReference type="PRINTS" id="PR01182">
    <property type="entry name" value="ORNDCRBXLASE"/>
</dbReference>
<dbReference type="FunFam" id="3.20.20.10:FF:000008">
    <property type="entry name" value="Ornithine decarboxylase"/>
    <property type="match status" value="1"/>
</dbReference>
<dbReference type="InterPro" id="IPR029066">
    <property type="entry name" value="PLP-binding_barrel"/>
</dbReference>
<dbReference type="OrthoDB" id="9802241at2"/>
<comment type="similarity">
    <text evidence="2">Belongs to the Orn/Lys/Arg decarboxylase class-II family.</text>
</comment>
<protein>
    <recommendedName>
        <fullName evidence="7">ornithine decarboxylase</fullName>
        <ecNumber evidence="7">4.1.1.17</ecNumber>
    </recommendedName>
</protein>
<evidence type="ECO:0000256" key="1">
    <source>
        <dbReference type="ARBA" id="ARBA00001933"/>
    </source>
</evidence>
<dbReference type="EMBL" id="FNJQ01000001">
    <property type="protein sequence ID" value="SDO74911.1"/>
    <property type="molecule type" value="Genomic_DNA"/>
</dbReference>
<dbReference type="PRINTS" id="PR01179">
    <property type="entry name" value="ODADCRBXLASE"/>
</dbReference>
<evidence type="ECO:0000256" key="8">
    <source>
        <dbReference type="ARBA" id="ARBA00049127"/>
    </source>
</evidence>
<dbReference type="Gene3D" id="2.40.37.10">
    <property type="entry name" value="Lyase, Ornithine Decarboxylase, Chain A, domain 1"/>
    <property type="match status" value="1"/>
</dbReference>
<dbReference type="Proteomes" id="UP000182412">
    <property type="component" value="Unassembled WGS sequence"/>
</dbReference>
<organism evidence="11 12">
    <name type="scientific">Selenomonas ruminantium</name>
    <dbReference type="NCBI Taxonomy" id="971"/>
    <lineage>
        <taxon>Bacteria</taxon>
        <taxon>Bacillati</taxon>
        <taxon>Bacillota</taxon>
        <taxon>Negativicutes</taxon>
        <taxon>Selenomonadales</taxon>
        <taxon>Selenomonadaceae</taxon>
        <taxon>Selenomonas</taxon>
    </lineage>
</organism>
<dbReference type="PROSITE" id="PS00878">
    <property type="entry name" value="ODR_DC_2_1"/>
    <property type="match status" value="1"/>
</dbReference>
<dbReference type="RefSeq" id="WP_074570490.1">
    <property type="nucleotide sequence ID" value="NZ_FNJQ01000001.1"/>
</dbReference>
<dbReference type="InterPro" id="IPR022657">
    <property type="entry name" value="De-COase2_CS"/>
</dbReference>
<keyword evidence="4 9" id="KW-0663">Pyridoxal phosphate</keyword>
<dbReference type="PANTHER" id="PTHR11482:SF6">
    <property type="entry name" value="ORNITHINE DECARBOXYLASE 1-RELATED"/>
    <property type="match status" value="1"/>
</dbReference>
<evidence type="ECO:0000256" key="6">
    <source>
        <dbReference type="ARBA" id="ARBA00034115"/>
    </source>
</evidence>
<evidence type="ECO:0000256" key="7">
    <source>
        <dbReference type="ARBA" id="ARBA00034138"/>
    </source>
</evidence>
<comment type="cofactor">
    <cofactor evidence="1 9">
        <name>pyridoxal 5'-phosphate</name>
        <dbReference type="ChEBI" id="CHEBI:597326"/>
    </cofactor>
</comment>
<evidence type="ECO:0000256" key="2">
    <source>
        <dbReference type="ARBA" id="ARBA00008872"/>
    </source>
</evidence>
<dbReference type="CDD" id="cd00622">
    <property type="entry name" value="PLPDE_III_ODC"/>
    <property type="match status" value="1"/>
</dbReference>
<evidence type="ECO:0000259" key="10">
    <source>
        <dbReference type="Pfam" id="PF02784"/>
    </source>
</evidence>
<evidence type="ECO:0000313" key="12">
    <source>
        <dbReference type="Proteomes" id="UP000182412"/>
    </source>
</evidence>
<dbReference type="InterPro" id="IPR022644">
    <property type="entry name" value="De-COase2_N"/>
</dbReference>
<dbReference type="Gene3D" id="3.20.20.10">
    <property type="entry name" value="Alanine racemase"/>
    <property type="match status" value="1"/>
</dbReference>
<evidence type="ECO:0000313" key="11">
    <source>
        <dbReference type="EMBL" id="SDO74911.1"/>
    </source>
</evidence>
<evidence type="ECO:0000256" key="5">
    <source>
        <dbReference type="ARBA" id="ARBA00023239"/>
    </source>
</evidence>
<name>A0A1H0M3P5_SELRU</name>